<reference evidence="2 3" key="1">
    <citation type="submission" date="2018-06" db="EMBL/GenBank/DDBJ databases">
        <title>Isolation of heavy metals resistant Paenibacillus silvae NC2 from Gold-Copper mine in ZiJin, China.</title>
        <authorList>
            <person name="Xu J."/>
            <person name="Mazhar H.S."/>
            <person name="Rensing C."/>
        </authorList>
    </citation>
    <scope>NUCLEOTIDE SEQUENCE [LARGE SCALE GENOMIC DNA]</scope>
    <source>
        <strain evidence="2 3">NC2</strain>
    </source>
</reference>
<feature type="signal peptide" evidence="1">
    <location>
        <begin position="1"/>
        <end position="19"/>
    </location>
</feature>
<protein>
    <submittedName>
        <fullName evidence="2">DUF4879 domain-containing protein</fullName>
    </submittedName>
</protein>
<accession>A0A2W6Q403</accession>
<evidence type="ECO:0000256" key="1">
    <source>
        <dbReference type="SAM" id="SignalP"/>
    </source>
</evidence>
<dbReference type="EMBL" id="QKWW01000142">
    <property type="protein sequence ID" value="PZT52023.1"/>
    <property type="molecule type" value="Genomic_DNA"/>
</dbReference>
<organism evidence="2 3">
    <name type="scientific">Paenibacillus silvae</name>
    <dbReference type="NCBI Taxonomy" id="1325358"/>
    <lineage>
        <taxon>Bacteria</taxon>
        <taxon>Bacillati</taxon>
        <taxon>Bacillota</taxon>
        <taxon>Bacilli</taxon>
        <taxon>Bacillales</taxon>
        <taxon>Paenibacillaceae</taxon>
        <taxon>Paenibacillus</taxon>
    </lineage>
</organism>
<proteinExistence type="predicted"/>
<evidence type="ECO:0000313" key="2">
    <source>
        <dbReference type="EMBL" id="PZT52023.1"/>
    </source>
</evidence>
<dbReference type="RefSeq" id="WP_111273718.1">
    <property type="nucleotide sequence ID" value="NZ_QKWW01000142.1"/>
</dbReference>
<keyword evidence="1" id="KW-0732">Signal</keyword>
<dbReference type="InterPro" id="IPR032624">
    <property type="entry name" value="DUF4879"/>
</dbReference>
<dbReference type="AlphaFoldDB" id="A0A2W6Q403"/>
<name>A0A2W6Q403_9BACL</name>
<feature type="chain" id="PRO_5038903027" evidence="1">
    <location>
        <begin position="20"/>
        <end position="185"/>
    </location>
</feature>
<sequence>MKKLFSLALILVLVFSFNAAVFAEAQTAQPKPLTKEEVVNSKEFREAVEAAKAEFKAQQENSGPVLHAPAPKVSHINVYAVASPNGGQEIYGFNSNPLSTANDHGGDWIQCVTFQIGYDSSHFGTLAGNKMTNTWSEAIDLDGDRVIDAFAYSWVYEAPSSGGQFVGTVYSINIPTQWTAWINVR</sequence>
<evidence type="ECO:0000313" key="3">
    <source>
        <dbReference type="Proteomes" id="UP000249204"/>
    </source>
</evidence>
<comment type="caution">
    <text evidence="2">The sequence shown here is derived from an EMBL/GenBank/DDBJ whole genome shotgun (WGS) entry which is preliminary data.</text>
</comment>
<dbReference type="Pfam" id="PF16219">
    <property type="entry name" value="DUF4879"/>
    <property type="match status" value="1"/>
</dbReference>
<dbReference type="Proteomes" id="UP000249204">
    <property type="component" value="Unassembled WGS sequence"/>
</dbReference>
<gene>
    <name evidence="2" type="ORF">DN757_29530</name>
</gene>